<dbReference type="Proteomes" id="UP000195412">
    <property type="component" value="Chromosome I"/>
</dbReference>
<reference evidence="4" key="1">
    <citation type="submission" date="2017-05" db="EMBL/GenBank/DDBJ databases">
        <authorList>
            <person name="Papadimitriou K."/>
        </authorList>
    </citation>
    <scope>NUCLEOTIDE SEQUENCE [LARGE SCALE GENOMIC DNA]</scope>
    <source>
        <strain evidence="4">ACA-DC 3411</strain>
    </source>
</reference>
<dbReference type="InterPro" id="IPR001585">
    <property type="entry name" value="TAL/FSA"/>
</dbReference>
<protein>
    <submittedName>
        <fullName evidence="3">Transaldolase</fullName>
        <ecNumber evidence="3">2.2.1.2</ecNumber>
    </submittedName>
</protein>
<proteinExistence type="predicted"/>
<dbReference type="GO" id="GO:0004801">
    <property type="term" value="F:transaldolase activity"/>
    <property type="evidence" value="ECO:0007669"/>
    <property type="project" value="UniProtKB-EC"/>
</dbReference>
<dbReference type="AlphaFoldDB" id="A0A1Y6K0N9"/>
<keyword evidence="3" id="KW-0808">Transferase</keyword>
<reference evidence="3" key="2">
    <citation type="submission" date="2017-05" db="EMBL/GenBank/DDBJ databases">
        <authorList>
            <person name="Song R."/>
            <person name="Chenine A.L."/>
            <person name="Ruprecht R.M."/>
        </authorList>
    </citation>
    <scope>NUCLEOTIDE SEQUENCE</scope>
    <source>
        <strain evidence="3">ACA-DC 3411</strain>
    </source>
</reference>
<dbReference type="EMBL" id="LT854705">
    <property type="protein sequence ID" value="SMS14812.1"/>
    <property type="molecule type" value="Genomic_DNA"/>
</dbReference>
<dbReference type="KEGG" id="lzy:LZ3411_1762"/>
<accession>A0A1Y6K0N9</accession>
<evidence type="ECO:0000313" key="2">
    <source>
        <dbReference type="EMBL" id="SMS14812.1"/>
    </source>
</evidence>
<sequence>MKYFLDSAKLDEIELAYRDYGIDGVTTNPKHIKNSGESFETVVQQLAEFAADKPDFPISVEVNPHLTTSDEMVTMAHQLHAQSDNFVIKIPCTPAGLVAARQLEEQGVRTNVTLAFSAAQALWPAHFHAKYVSPFVNWQEITGQDGLQAVQEIAKIYQNYGSETEIIVAAVQSGRQLVNAALTGADIVTAGLGVYQASFTHPYTDVGLQRFQAAWDQTAKEV</sequence>
<keyword evidence="1" id="KW-0704">Schiff base</keyword>
<dbReference type="Gene3D" id="3.20.20.70">
    <property type="entry name" value="Aldolase class I"/>
    <property type="match status" value="1"/>
</dbReference>
<evidence type="ECO:0000256" key="1">
    <source>
        <dbReference type="ARBA" id="ARBA00023270"/>
    </source>
</evidence>
<dbReference type="PANTHER" id="PTHR10683">
    <property type="entry name" value="TRANSALDOLASE"/>
    <property type="match status" value="1"/>
</dbReference>
<dbReference type="RefSeq" id="WP_087742301.1">
    <property type="nucleotide sequence ID" value="NZ_LT854705.1"/>
</dbReference>
<dbReference type="EMBL" id="LT854705">
    <property type="protein sequence ID" value="SMS14912.1"/>
    <property type="molecule type" value="Genomic_DNA"/>
</dbReference>
<name>A0A1Y6K0N9_9LACO</name>
<dbReference type="InterPro" id="IPR013785">
    <property type="entry name" value="Aldolase_TIM"/>
</dbReference>
<organism evidence="3 4">
    <name type="scientific">Levilactobacillus zymae</name>
    <dbReference type="NCBI Taxonomy" id="267363"/>
    <lineage>
        <taxon>Bacteria</taxon>
        <taxon>Bacillati</taxon>
        <taxon>Bacillota</taxon>
        <taxon>Bacilli</taxon>
        <taxon>Lactobacillales</taxon>
        <taxon>Lactobacillaceae</taxon>
        <taxon>Levilactobacillus</taxon>
    </lineage>
</organism>
<evidence type="ECO:0000313" key="3">
    <source>
        <dbReference type="EMBL" id="SMS14912.1"/>
    </source>
</evidence>
<gene>
    <name evidence="2" type="ORF">LZ3411_1762</name>
    <name evidence="3" type="ORF">LZ3411_1862</name>
</gene>
<dbReference type="PANTHER" id="PTHR10683:SF40">
    <property type="entry name" value="FRUCTOSE-6-PHOSPHATE ALDOLASE 1-RELATED"/>
    <property type="match status" value="1"/>
</dbReference>
<dbReference type="GO" id="GO:0005975">
    <property type="term" value="P:carbohydrate metabolic process"/>
    <property type="evidence" value="ECO:0007669"/>
    <property type="project" value="InterPro"/>
</dbReference>
<dbReference type="Pfam" id="PF00923">
    <property type="entry name" value="TAL_FSA"/>
    <property type="match status" value="1"/>
</dbReference>
<evidence type="ECO:0000313" key="4">
    <source>
        <dbReference type="Proteomes" id="UP000195412"/>
    </source>
</evidence>
<dbReference type="SUPFAM" id="SSF51569">
    <property type="entry name" value="Aldolase"/>
    <property type="match status" value="1"/>
</dbReference>
<dbReference type="EC" id="2.2.1.2" evidence="3"/>
<dbReference type="KEGG" id="lzy:LZ3411_1862"/>